<proteinExistence type="predicted"/>
<name>A0A4D6WPA2_9FLOR</name>
<gene>
    <name evidence="7" type="primary">ycf38</name>
</gene>
<accession>A0A4D6WPA2</accession>
<keyword evidence="2 5" id="KW-0812">Transmembrane</keyword>
<dbReference type="PROSITE" id="PS51012">
    <property type="entry name" value="ABC_TM2"/>
    <property type="match status" value="1"/>
</dbReference>
<reference evidence="7" key="1">
    <citation type="journal article" date="2019" name="Mol. Phylogenet. Evol.">
        <title>Morphological evolution and classification of the red algal order Ceramiales inferred using plastid phylogenomics.</title>
        <authorList>
            <person name="Diaz-Tapia P."/>
            <person name="Pasella M.M."/>
            <person name="Verbruggen H."/>
            <person name="Maggs C.A."/>
        </authorList>
    </citation>
    <scope>NUCLEOTIDE SEQUENCE</scope>
    <source>
        <strain evidence="7">PD2928_6</strain>
    </source>
</reference>
<dbReference type="PIRSF" id="PIRSF006648">
    <property type="entry name" value="DrrB"/>
    <property type="match status" value="1"/>
</dbReference>
<feature type="transmembrane region" description="Helical" evidence="5">
    <location>
        <begin position="201"/>
        <end position="224"/>
    </location>
</feature>
<evidence type="ECO:0000259" key="6">
    <source>
        <dbReference type="PROSITE" id="PS51012"/>
    </source>
</evidence>
<protein>
    <recommendedName>
        <fullName evidence="6">ABC transmembrane type-2 domain-containing protein</fullName>
    </recommendedName>
</protein>
<evidence type="ECO:0000256" key="2">
    <source>
        <dbReference type="ARBA" id="ARBA00022692"/>
    </source>
</evidence>
<keyword evidence="7" id="KW-0934">Plastid</keyword>
<dbReference type="InterPro" id="IPR000412">
    <property type="entry name" value="ABC_2_transport"/>
</dbReference>
<evidence type="ECO:0000256" key="1">
    <source>
        <dbReference type="ARBA" id="ARBA00004141"/>
    </source>
</evidence>
<feature type="transmembrane region" description="Helical" evidence="5">
    <location>
        <begin position="134"/>
        <end position="161"/>
    </location>
</feature>
<geneLocation type="plastid" evidence="7"/>
<evidence type="ECO:0000256" key="5">
    <source>
        <dbReference type="SAM" id="Phobius"/>
    </source>
</evidence>
<dbReference type="EMBL" id="MK814638">
    <property type="protein sequence ID" value="QCI05674.1"/>
    <property type="molecule type" value="Genomic_DNA"/>
</dbReference>
<feature type="transmembrane region" description="Helical" evidence="5">
    <location>
        <begin position="173"/>
        <end position="194"/>
    </location>
</feature>
<sequence>MTKLQYLENKEHKNLFFRPIFTIKSYYPINHYLKEIKGLIKRLYIQIYRKPSIFIAGIIQPLLWMILFGALFQNAPIDLLQKYHINYGQFLSPGIIVFTTFTGSINTGLPIIFDREFGFLNRLLVSSIENKNSLLISLIIYIWLTTNLQLITIIIFSTYLFKYTLSINIVLKILSITTFIILNIASISIYMGFILPGHIEFLACIFIINLPTLFSSTALAPLSFMPYWLQIIVSINPLTYSIEIIRNFCINNQINIIKTLWFTLNISNAIYLLITINIISFMIIKNIIKYKFD</sequence>
<dbReference type="InterPro" id="IPR047817">
    <property type="entry name" value="ABC2_TM_bact-type"/>
</dbReference>
<reference evidence="7" key="2">
    <citation type="submission" date="2019-04" db="EMBL/GenBank/DDBJ databases">
        <authorList>
            <person name="Pasella M."/>
        </authorList>
    </citation>
    <scope>NUCLEOTIDE SEQUENCE</scope>
    <source>
        <strain evidence="7">PD2928_6</strain>
    </source>
</reference>
<dbReference type="PANTHER" id="PTHR43077:SF10">
    <property type="entry name" value="TRANSPORT PERMEASE PROTEIN"/>
    <property type="match status" value="1"/>
</dbReference>
<dbReference type="Pfam" id="PF01061">
    <property type="entry name" value="ABC2_membrane"/>
    <property type="match status" value="1"/>
</dbReference>
<dbReference type="GO" id="GO:0140359">
    <property type="term" value="F:ABC-type transporter activity"/>
    <property type="evidence" value="ECO:0007669"/>
    <property type="project" value="InterPro"/>
</dbReference>
<dbReference type="InterPro" id="IPR013525">
    <property type="entry name" value="ABC2_TM"/>
</dbReference>
<comment type="subcellular location">
    <subcellularLocation>
        <location evidence="1">Membrane</location>
        <topology evidence="1">Multi-pass membrane protein</topology>
    </subcellularLocation>
</comment>
<evidence type="ECO:0000313" key="7">
    <source>
        <dbReference type="EMBL" id="QCI05674.1"/>
    </source>
</evidence>
<dbReference type="GO" id="GO:0043190">
    <property type="term" value="C:ATP-binding cassette (ABC) transporter complex"/>
    <property type="evidence" value="ECO:0007669"/>
    <property type="project" value="InterPro"/>
</dbReference>
<dbReference type="InterPro" id="IPR051328">
    <property type="entry name" value="T7SS_ABC-Transporter"/>
</dbReference>
<feature type="transmembrane region" description="Helical" evidence="5">
    <location>
        <begin position="269"/>
        <end position="288"/>
    </location>
</feature>
<feature type="transmembrane region" description="Helical" evidence="5">
    <location>
        <begin position="92"/>
        <end position="113"/>
    </location>
</feature>
<evidence type="ECO:0000256" key="4">
    <source>
        <dbReference type="ARBA" id="ARBA00023136"/>
    </source>
</evidence>
<organism evidence="7">
    <name type="scientific">Cryptopleura ramosa</name>
    <dbReference type="NCBI Taxonomy" id="131094"/>
    <lineage>
        <taxon>Eukaryota</taxon>
        <taxon>Rhodophyta</taxon>
        <taxon>Florideophyceae</taxon>
        <taxon>Rhodymeniophycidae</taxon>
        <taxon>Ceramiales</taxon>
        <taxon>Delesseriaceae</taxon>
        <taxon>Cryptopleura</taxon>
    </lineage>
</organism>
<evidence type="ECO:0000256" key="3">
    <source>
        <dbReference type="ARBA" id="ARBA00022989"/>
    </source>
</evidence>
<feature type="domain" description="ABC transmembrane type-2" evidence="6">
    <location>
        <begin position="52"/>
        <end position="291"/>
    </location>
</feature>
<keyword evidence="4 5" id="KW-0472">Membrane</keyword>
<keyword evidence="3 5" id="KW-1133">Transmembrane helix</keyword>
<dbReference type="AlphaFoldDB" id="A0A4D6WPA2"/>
<feature type="transmembrane region" description="Helical" evidence="5">
    <location>
        <begin position="52"/>
        <end position="72"/>
    </location>
</feature>
<dbReference type="PANTHER" id="PTHR43077">
    <property type="entry name" value="TRANSPORT PERMEASE YVFS-RELATED"/>
    <property type="match status" value="1"/>
</dbReference>